<keyword evidence="6" id="KW-1185">Reference proteome</keyword>
<dbReference type="Gene3D" id="2.40.50.1020">
    <property type="entry name" value="LytTr DNA-binding domain"/>
    <property type="match status" value="1"/>
</dbReference>
<dbReference type="Pfam" id="PF04397">
    <property type="entry name" value="LytTR"/>
    <property type="match status" value="1"/>
</dbReference>
<sequence length="191" mass="22181">MPGMTGMEVAQHLSRLDHRPAVIFCTAYDDYALEAFRVNAVDYLVKPVRQGDLENAILRASSLNRAQLNAMQLQQQELNQRSHLSVTNHRGLELIPVSEIRCFRAEQKYVAIVTDQGEWLADEPLKQLEKEFADQFLRIHRNALIAIRYVERVERTSEGLQQIYLQGLEKPLKISRRHLSEVKKHLRRLIV</sequence>
<dbReference type="HOGENOM" id="CLU_000445_14_1_6"/>
<dbReference type="PANTHER" id="PTHR37299">
    <property type="entry name" value="TRANSCRIPTIONAL REGULATOR-RELATED"/>
    <property type="match status" value="1"/>
</dbReference>
<keyword evidence="1" id="KW-0902">Two-component regulatory system</keyword>
<dbReference type="Proteomes" id="UP000032266">
    <property type="component" value="Chromosome"/>
</dbReference>
<gene>
    <name evidence="5" type="ORF">YC6258_01522</name>
</gene>
<dbReference type="InterPro" id="IPR007492">
    <property type="entry name" value="LytTR_DNA-bd_dom"/>
</dbReference>
<dbReference type="InterPro" id="IPR001789">
    <property type="entry name" value="Sig_transdc_resp-reg_receiver"/>
</dbReference>
<dbReference type="PROSITE" id="PS50110">
    <property type="entry name" value="RESPONSE_REGULATORY"/>
    <property type="match status" value="1"/>
</dbReference>
<comment type="caution">
    <text evidence="2">Lacks conserved residue(s) required for the propagation of feature annotation.</text>
</comment>
<dbReference type="InterPro" id="IPR046947">
    <property type="entry name" value="LytR-like"/>
</dbReference>
<dbReference type="SMART" id="SM00850">
    <property type="entry name" value="LytTR"/>
    <property type="match status" value="1"/>
</dbReference>
<dbReference type="GO" id="GO:0000156">
    <property type="term" value="F:phosphorelay response regulator activity"/>
    <property type="evidence" value="ECO:0007669"/>
    <property type="project" value="InterPro"/>
</dbReference>
<dbReference type="GO" id="GO:0003677">
    <property type="term" value="F:DNA binding"/>
    <property type="evidence" value="ECO:0007669"/>
    <property type="project" value="InterPro"/>
</dbReference>
<proteinExistence type="predicted"/>
<organism evidence="5 6">
    <name type="scientific">Gynuella sunshinyii YC6258</name>
    <dbReference type="NCBI Taxonomy" id="1445510"/>
    <lineage>
        <taxon>Bacteria</taxon>
        <taxon>Pseudomonadati</taxon>
        <taxon>Pseudomonadota</taxon>
        <taxon>Gammaproteobacteria</taxon>
        <taxon>Oceanospirillales</taxon>
        <taxon>Saccharospirillaceae</taxon>
        <taxon>Gynuella</taxon>
    </lineage>
</organism>
<evidence type="ECO:0000256" key="2">
    <source>
        <dbReference type="PROSITE-ProRule" id="PRU00169"/>
    </source>
</evidence>
<dbReference type="SUPFAM" id="SSF52172">
    <property type="entry name" value="CheY-like"/>
    <property type="match status" value="1"/>
</dbReference>
<protein>
    <submittedName>
        <fullName evidence="5">Response regulator of the LytR/AlgR family</fullName>
    </submittedName>
</protein>
<dbReference type="Gene3D" id="3.40.50.2300">
    <property type="match status" value="1"/>
</dbReference>
<accession>A0A0C5V1Z2</accession>
<dbReference type="Pfam" id="PF00072">
    <property type="entry name" value="Response_reg"/>
    <property type="match status" value="1"/>
</dbReference>
<feature type="domain" description="Response regulatory" evidence="3">
    <location>
        <begin position="1"/>
        <end position="61"/>
    </location>
</feature>
<dbReference type="STRING" id="1445510.YC6258_01522"/>
<dbReference type="EMBL" id="CP007142">
    <property type="protein sequence ID" value="AJQ93570.1"/>
    <property type="molecule type" value="Genomic_DNA"/>
</dbReference>
<dbReference type="PROSITE" id="PS50930">
    <property type="entry name" value="HTH_LYTTR"/>
    <property type="match status" value="1"/>
</dbReference>
<evidence type="ECO:0000259" key="4">
    <source>
        <dbReference type="PROSITE" id="PS50930"/>
    </source>
</evidence>
<name>A0A0C5V1Z2_9GAMM</name>
<feature type="domain" description="HTH LytTR-type" evidence="4">
    <location>
        <begin position="84"/>
        <end position="188"/>
    </location>
</feature>
<dbReference type="InterPro" id="IPR011006">
    <property type="entry name" value="CheY-like_superfamily"/>
</dbReference>
<dbReference type="KEGG" id="gsn:YC6258_01522"/>
<evidence type="ECO:0000256" key="1">
    <source>
        <dbReference type="ARBA" id="ARBA00023012"/>
    </source>
</evidence>
<evidence type="ECO:0000313" key="5">
    <source>
        <dbReference type="EMBL" id="AJQ93570.1"/>
    </source>
</evidence>
<dbReference type="PANTHER" id="PTHR37299:SF1">
    <property type="entry name" value="STAGE 0 SPORULATION PROTEIN A HOMOLOG"/>
    <property type="match status" value="1"/>
</dbReference>
<reference evidence="5 6" key="1">
    <citation type="submission" date="2014-01" db="EMBL/GenBank/DDBJ databases">
        <title>Full genme sequencing of cellulolytic bacterium Gynuella sunshinyii YC6258T gen. nov., sp. nov.</title>
        <authorList>
            <person name="Khan H."/>
            <person name="Chung E.J."/>
            <person name="Chung Y.R."/>
        </authorList>
    </citation>
    <scope>NUCLEOTIDE SEQUENCE [LARGE SCALE GENOMIC DNA]</scope>
    <source>
        <strain evidence="5 6">YC6258</strain>
    </source>
</reference>
<evidence type="ECO:0000313" key="6">
    <source>
        <dbReference type="Proteomes" id="UP000032266"/>
    </source>
</evidence>
<evidence type="ECO:0000259" key="3">
    <source>
        <dbReference type="PROSITE" id="PS50110"/>
    </source>
</evidence>
<dbReference type="AlphaFoldDB" id="A0A0C5V1Z2"/>